<keyword evidence="2" id="KW-0560">Oxidoreductase</keyword>
<dbReference type="InterPro" id="IPR020904">
    <property type="entry name" value="Sc_DH/Rdtase_CS"/>
</dbReference>
<dbReference type="NCBIfam" id="NF005495">
    <property type="entry name" value="PRK07109.1"/>
    <property type="match status" value="1"/>
</dbReference>
<sequence length="357" mass="37239">MTSHSRSGPGLLSLLPLLPLAPLAAPLAVLAVGAFVLSGCAAGGALSAQEGQRKVAGRVFVVTGASSGLGRGVAVKLGGYGASVVLAARRAAVLEEVAAEVRAAGGQALVVPTDVSDPDAVRRLAEQAVGRFGHIDVWVNNAGIGVIGRFEDVPVEDHARTVDVNLKGVIYGSHAALRQFRAQGHGVLVNVGSVESHLAMPYQASYAATKHAILGLGHALRQELRLAGQTRIQVATVLPWGIDTPWWEVAANYSGRSPRIRPMDGPEDTVDAVIHAALYPRREIPVGFKAEGAVLAHQVMPALVERLGADAFHGSMESAPPAPDRVGAIYEPIEQGVPTGVEGGVRARMAREDAERR</sequence>
<evidence type="ECO:0000313" key="5">
    <source>
        <dbReference type="EMBL" id="MBC9178441.1"/>
    </source>
</evidence>
<keyword evidence="6" id="KW-1185">Reference proteome</keyword>
<organism evidence="5 6">
    <name type="scientific">Pseudoroseomonas ludipueritiae</name>
    <dbReference type="NCBI Taxonomy" id="198093"/>
    <lineage>
        <taxon>Bacteria</taxon>
        <taxon>Pseudomonadati</taxon>
        <taxon>Pseudomonadota</taxon>
        <taxon>Alphaproteobacteria</taxon>
        <taxon>Acetobacterales</taxon>
        <taxon>Acetobacteraceae</taxon>
        <taxon>Pseudoroseomonas</taxon>
    </lineage>
</organism>
<dbReference type="Proteomes" id="UP000603940">
    <property type="component" value="Unassembled WGS sequence"/>
</dbReference>
<dbReference type="InterPro" id="IPR036291">
    <property type="entry name" value="NAD(P)-bd_dom_sf"/>
</dbReference>
<evidence type="ECO:0000256" key="3">
    <source>
        <dbReference type="RuleBase" id="RU000363"/>
    </source>
</evidence>
<reference evidence="5 6" key="1">
    <citation type="journal article" date="2009" name="Int. J. Syst. Evol. Microbiol.">
        <title>Transfer of Teichococcus ludipueritiae and Muricoccus roseus to the genus Roseomonas, as Roseomonas ludipueritiae comb. nov. and Roseomonas rosea comb. nov., respectively, and emended description of the genus Roseomonas.</title>
        <authorList>
            <person name="Sanchez-Porro C."/>
            <person name="Gallego V."/>
            <person name="Busse H.J."/>
            <person name="Kampfer P."/>
            <person name="Ventosa A."/>
        </authorList>
    </citation>
    <scope>NUCLEOTIDE SEQUENCE [LARGE SCALE GENOMIC DNA]</scope>
    <source>
        <strain evidence="5 6">DSM 14915</strain>
    </source>
</reference>
<dbReference type="Gene3D" id="3.40.50.720">
    <property type="entry name" value="NAD(P)-binding Rossmann-like Domain"/>
    <property type="match status" value="1"/>
</dbReference>
<dbReference type="PANTHER" id="PTHR44196:SF1">
    <property type="entry name" value="DEHYDROGENASE_REDUCTASE SDR FAMILY MEMBER 7B"/>
    <property type="match status" value="1"/>
</dbReference>
<dbReference type="SUPFAM" id="SSF51735">
    <property type="entry name" value="NAD(P)-binding Rossmann-fold domains"/>
    <property type="match status" value="1"/>
</dbReference>
<evidence type="ECO:0000313" key="6">
    <source>
        <dbReference type="Proteomes" id="UP000603940"/>
    </source>
</evidence>
<accession>A0ABR7R9K6</accession>
<dbReference type="EMBL" id="JACTUZ010000077">
    <property type="protein sequence ID" value="MBC9178441.1"/>
    <property type="molecule type" value="Genomic_DNA"/>
</dbReference>
<dbReference type="InterPro" id="IPR057326">
    <property type="entry name" value="KR_dom"/>
</dbReference>
<comment type="similarity">
    <text evidence="1 3">Belongs to the short-chain dehydrogenases/reductases (SDR) family.</text>
</comment>
<dbReference type="SMART" id="SM00822">
    <property type="entry name" value="PKS_KR"/>
    <property type="match status" value="1"/>
</dbReference>
<dbReference type="PRINTS" id="PR00080">
    <property type="entry name" value="SDRFAMILY"/>
</dbReference>
<proteinExistence type="inferred from homology"/>
<feature type="domain" description="Ketoreductase" evidence="4">
    <location>
        <begin position="58"/>
        <end position="243"/>
    </location>
</feature>
<dbReference type="Pfam" id="PF00106">
    <property type="entry name" value="adh_short"/>
    <property type="match status" value="1"/>
</dbReference>
<evidence type="ECO:0000256" key="2">
    <source>
        <dbReference type="ARBA" id="ARBA00023002"/>
    </source>
</evidence>
<dbReference type="RefSeq" id="WP_187779533.1">
    <property type="nucleotide sequence ID" value="NZ_JACTUZ010000077.1"/>
</dbReference>
<dbReference type="InterPro" id="IPR002347">
    <property type="entry name" value="SDR_fam"/>
</dbReference>
<gene>
    <name evidence="5" type="ORF">IBL25_15965</name>
</gene>
<evidence type="ECO:0000256" key="1">
    <source>
        <dbReference type="ARBA" id="ARBA00006484"/>
    </source>
</evidence>
<dbReference type="PANTHER" id="PTHR44196">
    <property type="entry name" value="DEHYDROGENASE/REDUCTASE SDR FAMILY MEMBER 7B"/>
    <property type="match status" value="1"/>
</dbReference>
<comment type="caution">
    <text evidence="5">The sequence shown here is derived from an EMBL/GenBank/DDBJ whole genome shotgun (WGS) entry which is preliminary data.</text>
</comment>
<name>A0ABR7R9K6_9PROT</name>
<dbReference type="PRINTS" id="PR00081">
    <property type="entry name" value="GDHRDH"/>
</dbReference>
<protein>
    <submittedName>
        <fullName evidence="5">SDR family NAD(P)-dependent oxidoreductase</fullName>
    </submittedName>
</protein>
<dbReference type="PROSITE" id="PS00061">
    <property type="entry name" value="ADH_SHORT"/>
    <property type="match status" value="1"/>
</dbReference>
<evidence type="ECO:0000259" key="4">
    <source>
        <dbReference type="SMART" id="SM00822"/>
    </source>
</evidence>